<reference evidence="2 3" key="1">
    <citation type="journal article" date="2018" name="Mol. Biol. Evol.">
        <title>Analysis of the draft genome of the red seaweed Gracilariopsis chorda provides insights into genome size evolution in Rhodophyta.</title>
        <authorList>
            <person name="Lee J."/>
            <person name="Yang E.C."/>
            <person name="Graf L."/>
            <person name="Yang J.H."/>
            <person name="Qiu H."/>
            <person name="Zel Zion U."/>
            <person name="Chan C.X."/>
            <person name="Stephens T.G."/>
            <person name="Weber A.P.M."/>
            <person name="Boo G.H."/>
            <person name="Boo S.M."/>
            <person name="Kim K.M."/>
            <person name="Shin Y."/>
            <person name="Jung M."/>
            <person name="Lee S.J."/>
            <person name="Yim H.S."/>
            <person name="Lee J.H."/>
            <person name="Bhattacharya D."/>
            <person name="Yoon H.S."/>
        </authorList>
    </citation>
    <scope>NUCLEOTIDE SEQUENCE [LARGE SCALE GENOMIC DNA]</scope>
    <source>
        <strain evidence="2 3">SKKU-2015</strain>
        <tissue evidence="2">Whole body</tissue>
    </source>
</reference>
<sequence length="227" mass="25856">MGNLPLDCTTDELPSYASLSAALAHVLQKHVARSKESQEQGIVQNDAFYTNPPFGRYPTSLGKPYSTKHHRESFRHREDRSSRSHPQRHESLDRHENHRGQPRGFYRTRRPYNHSRGNCGAYYVLLDEFEENDDEDLDDTTPSYEGQDNGTTRSAFASHAEDVSPDNINHSERAHRTQRGILSRNPSQTLLLSIPPCLSQTFRISLFKGEPNWPSASHTSQATIRSI</sequence>
<organism evidence="2 3">
    <name type="scientific">Gracilariopsis chorda</name>
    <dbReference type="NCBI Taxonomy" id="448386"/>
    <lineage>
        <taxon>Eukaryota</taxon>
        <taxon>Rhodophyta</taxon>
        <taxon>Florideophyceae</taxon>
        <taxon>Rhodymeniophycidae</taxon>
        <taxon>Gracilariales</taxon>
        <taxon>Gracilariaceae</taxon>
        <taxon>Gracilariopsis</taxon>
    </lineage>
</organism>
<evidence type="ECO:0000313" key="2">
    <source>
        <dbReference type="EMBL" id="PXF39743.1"/>
    </source>
</evidence>
<protein>
    <submittedName>
        <fullName evidence="2">Uncharacterized protein</fullName>
    </submittedName>
</protein>
<comment type="caution">
    <text evidence="2">The sequence shown here is derived from an EMBL/GenBank/DDBJ whole genome shotgun (WGS) entry which is preliminary data.</text>
</comment>
<dbReference type="AlphaFoldDB" id="A0A2V3ICC9"/>
<feature type="compositionally biased region" description="Polar residues" evidence="1">
    <location>
        <begin position="140"/>
        <end position="152"/>
    </location>
</feature>
<feature type="region of interest" description="Disordered" evidence="1">
    <location>
        <begin position="133"/>
        <end position="152"/>
    </location>
</feature>
<accession>A0A2V3ICC9</accession>
<dbReference type="EMBL" id="NBIV01000475">
    <property type="protein sequence ID" value="PXF39743.1"/>
    <property type="molecule type" value="Genomic_DNA"/>
</dbReference>
<feature type="compositionally biased region" description="Basic and acidic residues" evidence="1">
    <location>
        <begin position="75"/>
        <end position="99"/>
    </location>
</feature>
<evidence type="ECO:0000313" key="3">
    <source>
        <dbReference type="Proteomes" id="UP000247409"/>
    </source>
</evidence>
<feature type="region of interest" description="Disordered" evidence="1">
    <location>
        <begin position="35"/>
        <end position="112"/>
    </location>
</feature>
<dbReference type="Proteomes" id="UP000247409">
    <property type="component" value="Unassembled WGS sequence"/>
</dbReference>
<name>A0A2V3ICC9_9FLOR</name>
<gene>
    <name evidence="2" type="ORF">BWQ96_10556</name>
</gene>
<evidence type="ECO:0000256" key="1">
    <source>
        <dbReference type="SAM" id="MobiDB-lite"/>
    </source>
</evidence>
<keyword evidence="3" id="KW-1185">Reference proteome</keyword>
<proteinExistence type="predicted"/>